<evidence type="ECO:0008006" key="3">
    <source>
        <dbReference type="Google" id="ProtNLM"/>
    </source>
</evidence>
<dbReference type="RefSeq" id="WP_115604213.1">
    <property type="nucleotide sequence ID" value="NZ_SADD01000005.1"/>
</dbReference>
<dbReference type="Proteomes" id="UP000282926">
    <property type="component" value="Unassembled WGS sequence"/>
</dbReference>
<proteinExistence type="predicted"/>
<evidence type="ECO:0000313" key="1">
    <source>
        <dbReference type="EMBL" id="RVU44056.1"/>
    </source>
</evidence>
<reference evidence="1 2" key="1">
    <citation type="submission" date="2019-01" db="EMBL/GenBank/DDBJ databases">
        <title>Lujinxingia litoralis gen. nov., sp. nov. and Lujinxingia sediminis gen. nov., sp. nov., new members in the order Bradymonadales, isolated from coastal sediment.</title>
        <authorList>
            <person name="Li C.-M."/>
        </authorList>
    </citation>
    <scope>NUCLEOTIDE SEQUENCE [LARGE SCALE GENOMIC DNA]</scope>
    <source>
        <strain evidence="1 2">SEH01</strain>
    </source>
</reference>
<dbReference type="EMBL" id="SADD01000005">
    <property type="protein sequence ID" value="RVU44056.1"/>
    <property type="molecule type" value="Genomic_DNA"/>
</dbReference>
<name>A0ABY0CTV0_9DELT</name>
<keyword evidence="2" id="KW-1185">Reference proteome</keyword>
<gene>
    <name evidence="1" type="ORF">EA187_10910</name>
</gene>
<dbReference type="PROSITE" id="PS51257">
    <property type="entry name" value="PROKAR_LIPOPROTEIN"/>
    <property type="match status" value="1"/>
</dbReference>
<comment type="caution">
    <text evidence="1">The sequence shown here is derived from an EMBL/GenBank/DDBJ whole genome shotgun (WGS) entry which is preliminary data.</text>
</comment>
<sequence length="505" mass="53217">MRTQLFLPTPHSLVTQAWRAVVLAALTTWLASCAFESSQLAEVRCEKEGEVEGARRCEGGFWVSDPLLDDGGLPDTPDSCTSPSDEELCELARVACGPLTIEDACGVSRSVDCGGCAGAPFEEEVGEAYHCCESGESCLCQDVERFESRCQDGVCEVVSLGIETRTSGCEACEAQCDDPGECTYETECSLTGEQTQVCVGHACVDGACVESDTPFERTQVCDRSTQGESCTPADACSVGSCEAGACASTPVCDGTTASCGCDSCQNCSELDGWYPIGSSSRCCDDTNGAASCTCQEHERRVYRCDGTSCAYSVLESEVRRTGCETCAAAPCGDFAQCQTAQICATEGTRTRSCEVAVCNPDTSLCDVEFEQESEACTVDTDGDECALEAFPGCDEASCEGGVCVSATTCENTDTSCGCESCEDCTERPEQWIEDPTSFEACCDNNSLCECGMEVRHIWICGEAECELSATGETRPVRINCSACSHNCIASAPGPCCSNGGSNNCQ</sequence>
<protein>
    <recommendedName>
        <fullName evidence="3">TNFR-Cys domain-containing protein</fullName>
    </recommendedName>
</protein>
<organism evidence="1 2">
    <name type="scientific">Lujinxingia sediminis</name>
    <dbReference type="NCBI Taxonomy" id="2480984"/>
    <lineage>
        <taxon>Bacteria</taxon>
        <taxon>Deltaproteobacteria</taxon>
        <taxon>Bradymonadales</taxon>
        <taxon>Lujinxingiaceae</taxon>
        <taxon>Lujinxingia</taxon>
    </lineage>
</organism>
<accession>A0ABY0CTV0</accession>
<evidence type="ECO:0000313" key="2">
    <source>
        <dbReference type="Proteomes" id="UP000282926"/>
    </source>
</evidence>